<organism evidence="1 2">
    <name type="scientific">Streptomyces tamarix</name>
    <dbReference type="NCBI Taxonomy" id="3078565"/>
    <lineage>
        <taxon>Bacteria</taxon>
        <taxon>Bacillati</taxon>
        <taxon>Actinomycetota</taxon>
        <taxon>Actinomycetes</taxon>
        <taxon>Kitasatosporales</taxon>
        <taxon>Streptomycetaceae</taxon>
        <taxon>Streptomyces</taxon>
    </lineage>
</organism>
<name>A0ABU3QJ02_9ACTN</name>
<dbReference type="RefSeq" id="WP_315877537.1">
    <property type="nucleotide sequence ID" value="NZ_JAWCTQ010000009.1"/>
</dbReference>
<evidence type="ECO:0000313" key="1">
    <source>
        <dbReference type="EMBL" id="MDT9682453.1"/>
    </source>
</evidence>
<protein>
    <submittedName>
        <fullName evidence="1">Uncharacterized protein</fullName>
    </submittedName>
</protein>
<gene>
    <name evidence="1" type="ORF">RND61_10285</name>
</gene>
<dbReference type="Proteomes" id="UP001250181">
    <property type="component" value="Unassembled WGS sequence"/>
</dbReference>
<sequence length="63" mass="6761">MFVTDLQTSRSITGYRTIVLAAQDGSAPPRAQGETPRGPSATAWWRVVDLLIVAPGSSNVHPR</sequence>
<comment type="caution">
    <text evidence="1">The sequence shown here is derived from an EMBL/GenBank/DDBJ whole genome shotgun (WGS) entry which is preliminary data.</text>
</comment>
<accession>A0ABU3QJ02</accession>
<evidence type="ECO:0000313" key="2">
    <source>
        <dbReference type="Proteomes" id="UP001250181"/>
    </source>
</evidence>
<proteinExistence type="predicted"/>
<keyword evidence="2" id="KW-1185">Reference proteome</keyword>
<reference evidence="1 2" key="1">
    <citation type="submission" date="2023-09" db="EMBL/GenBank/DDBJ databases">
        <title>Streptomyces sp. nov.: A antagonism against Alternaria gaisen Producing Streptochlin, Isolated from Tamarix root soil.</title>
        <authorList>
            <person name="Chen Y."/>
        </authorList>
    </citation>
    <scope>NUCLEOTIDE SEQUENCE [LARGE SCALE GENOMIC DNA]</scope>
    <source>
        <strain evidence="1 2">TRM76323</strain>
    </source>
</reference>
<dbReference type="EMBL" id="JAWCTQ010000009">
    <property type="protein sequence ID" value="MDT9682453.1"/>
    <property type="molecule type" value="Genomic_DNA"/>
</dbReference>